<evidence type="ECO:0000256" key="4">
    <source>
        <dbReference type="SAM" id="MobiDB-lite"/>
    </source>
</evidence>
<evidence type="ECO:0000256" key="2">
    <source>
        <dbReference type="ARBA" id="ARBA00023242"/>
    </source>
</evidence>
<keyword evidence="2" id="KW-0539">Nucleus</keyword>
<dbReference type="GO" id="GO:0008270">
    <property type="term" value="F:zinc ion binding"/>
    <property type="evidence" value="ECO:0007669"/>
    <property type="project" value="UniProtKB-KW"/>
</dbReference>
<dbReference type="GO" id="GO:0005634">
    <property type="term" value="C:nucleus"/>
    <property type="evidence" value="ECO:0007669"/>
    <property type="project" value="UniProtKB-SubCell"/>
</dbReference>
<evidence type="ECO:0000256" key="1">
    <source>
        <dbReference type="ARBA" id="ARBA00004123"/>
    </source>
</evidence>
<feature type="domain" description="B box-type" evidence="5">
    <location>
        <begin position="8"/>
        <end position="50"/>
    </location>
</feature>
<organism evidence="7 8">
    <name type="scientific">Galdieria partita</name>
    <dbReference type="NCBI Taxonomy" id="83374"/>
    <lineage>
        <taxon>Eukaryota</taxon>
        <taxon>Rhodophyta</taxon>
        <taxon>Bangiophyceae</taxon>
        <taxon>Galdieriales</taxon>
        <taxon>Galdieriaceae</taxon>
        <taxon>Galdieria</taxon>
    </lineage>
</organism>
<dbReference type="Proteomes" id="UP001061958">
    <property type="component" value="Unassembled WGS sequence"/>
</dbReference>
<keyword evidence="3" id="KW-0479">Metal-binding</keyword>
<dbReference type="PANTHER" id="PTHR31319:SF77">
    <property type="entry name" value="ZINC FINGER PROTEIN CONSTANS-LIKE 4"/>
    <property type="match status" value="1"/>
</dbReference>
<keyword evidence="8" id="KW-1185">Reference proteome</keyword>
<evidence type="ECO:0000313" key="8">
    <source>
        <dbReference type="Proteomes" id="UP001061958"/>
    </source>
</evidence>
<evidence type="ECO:0000259" key="6">
    <source>
        <dbReference type="PROSITE" id="PS51017"/>
    </source>
</evidence>
<dbReference type="OrthoDB" id="6026at2759"/>
<evidence type="ECO:0000313" key="7">
    <source>
        <dbReference type="EMBL" id="GJQ11146.1"/>
    </source>
</evidence>
<dbReference type="InterPro" id="IPR045281">
    <property type="entry name" value="CONSTANS-like"/>
</dbReference>
<keyword evidence="3" id="KW-0862">Zinc</keyword>
<dbReference type="Pfam" id="PF06203">
    <property type="entry name" value="CCT"/>
    <property type="match status" value="1"/>
</dbReference>
<comment type="caution">
    <text evidence="7">The sequence shown here is derived from an EMBL/GenBank/DDBJ whole genome shotgun (WGS) entry which is preliminary data.</text>
</comment>
<comment type="subcellular location">
    <subcellularLocation>
        <location evidence="1">Nucleus</location>
    </subcellularLocation>
</comment>
<sequence length="308" mass="34933">MVKAREILEAQLCDSCQLERATAYCEMDCAFLCDHCDGVFHDNDTQARSHVRICTTAGVLEAYSGPRKQQKRTIQHSLSGESLFSSVESLSSEVGICREDNIEDMYLLDSSLFSKSVRSGRILTDTFEAFENLSPTDSLVPEYSSGDDDVCRLFLRDEESSSQESSAVSNVVGGSTNFRKRSFSSVTIPWSGDSMSSEEQTIISDISESTKDIQSPEPSFVLNNSKGKEQPEEEEEEACMKTKTERRRMALERFRQKRSNRCYQKKIRYECRKKLADVRPRIRGRFVKKEEFQALCLETGDATVPNVY</sequence>
<dbReference type="PROSITE" id="PS51017">
    <property type="entry name" value="CCT"/>
    <property type="match status" value="1"/>
</dbReference>
<dbReference type="EMBL" id="BQMJ01000021">
    <property type="protein sequence ID" value="GJQ11146.1"/>
    <property type="molecule type" value="Genomic_DNA"/>
</dbReference>
<dbReference type="InterPro" id="IPR010402">
    <property type="entry name" value="CCT_domain"/>
</dbReference>
<keyword evidence="3" id="KW-0863">Zinc-finger</keyword>
<feature type="region of interest" description="Disordered" evidence="4">
    <location>
        <begin position="208"/>
        <end position="238"/>
    </location>
</feature>
<dbReference type="PROSITE" id="PS50119">
    <property type="entry name" value="ZF_BBOX"/>
    <property type="match status" value="1"/>
</dbReference>
<feature type="domain" description="CCT" evidence="6">
    <location>
        <begin position="247"/>
        <end position="289"/>
    </location>
</feature>
<gene>
    <name evidence="7" type="ORF">GpartN1_g2937.t1</name>
</gene>
<protein>
    <submittedName>
        <fullName evidence="7">Uncharacterized protein</fullName>
    </submittedName>
</protein>
<proteinExistence type="predicted"/>
<accession>A0A9C7PWP1</accession>
<feature type="compositionally biased region" description="Polar residues" evidence="4">
    <location>
        <begin position="208"/>
        <end position="225"/>
    </location>
</feature>
<dbReference type="PANTHER" id="PTHR31319">
    <property type="entry name" value="ZINC FINGER PROTEIN CONSTANS-LIKE 4"/>
    <property type="match status" value="1"/>
</dbReference>
<evidence type="ECO:0000259" key="5">
    <source>
        <dbReference type="PROSITE" id="PS50119"/>
    </source>
</evidence>
<dbReference type="AlphaFoldDB" id="A0A9C7PWP1"/>
<reference evidence="7" key="2">
    <citation type="submission" date="2022-01" db="EMBL/GenBank/DDBJ databases">
        <authorList>
            <person name="Hirooka S."/>
            <person name="Miyagishima S.Y."/>
        </authorList>
    </citation>
    <scope>NUCLEOTIDE SEQUENCE</scope>
    <source>
        <strain evidence="7">NBRC 102759</strain>
    </source>
</reference>
<dbReference type="InterPro" id="IPR000315">
    <property type="entry name" value="Znf_B-box"/>
</dbReference>
<reference evidence="7" key="1">
    <citation type="journal article" date="2022" name="Proc. Natl. Acad. Sci. U.S.A.">
        <title>Life cycle and functional genomics of the unicellular red alga Galdieria for elucidating algal and plant evolution and industrial use.</title>
        <authorList>
            <person name="Hirooka S."/>
            <person name="Itabashi T."/>
            <person name="Ichinose T.M."/>
            <person name="Onuma R."/>
            <person name="Fujiwara T."/>
            <person name="Yamashita S."/>
            <person name="Jong L.W."/>
            <person name="Tomita R."/>
            <person name="Iwane A.H."/>
            <person name="Miyagishima S.Y."/>
        </authorList>
    </citation>
    <scope>NUCLEOTIDE SEQUENCE</scope>
    <source>
        <strain evidence="7">NBRC 102759</strain>
    </source>
</reference>
<name>A0A9C7PWP1_9RHOD</name>
<evidence type="ECO:0000256" key="3">
    <source>
        <dbReference type="PROSITE-ProRule" id="PRU00024"/>
    </source>
</evidence>